<dbReference type="Gene3D" id="3.40.190.10">
    <property type="entry name" value="Periplasmic binding protein-like II"/>
    <property type="match status" value="3"/>
</dbReference>
<gene>
    <name evidence="3" type="ORF">JJJ17_12605</name>
</gene>
<dbReference type="PANTHER" id="PTHR30006">
    <property type="entry name" value="THIAMINE-BINDING PERIPLASMIC PROTEIN-RELATED"/>
    <property type="match status" value="1"/>
</dbReference>
<dbReference type="GO" id="GO:0030288">
    <property type="term" value="C:outer membrane-bounded periplasmic space"/>
    <property type="evidence" value="ECO:0007669"/>
    <property type="project" value="TreeGrafter"/>
</dbReference>
<dbReference type="Pfam" id="PF13531">
    <property type="entry name" value="SBP_bac_11"/>
    <property type="match status" value="1"/>
</dbReference>
<proteinExistence type="predicted"/>
<comment type="caution">
    <text evidence="3">The sequence shown here is derived from an EMBL/GenBank/DDBJ whole genome shotgun (WGS) entry which is preliminary data.</text>
</comment>
<dbReference type="SUPFAM" id="SSF53850">
    <property type="entry name" value="Periplasmic binding protein-like II"/>
    <property type="match status" value="1"/>
</dbReference>
<feature type="chain" id="PRO_5036864260" evidence="2">
    <location>
        <begin position="31"/>
        <end position="396"/>
    </location>
</feature>
<keyword evidence="4" id="KW-1185">Reference proteome</keyword>
<evidence type="ECO:0000313" key="4">
    <source>
        <dbReference type="Proteomes" id="UP000640485"/>
    </source>
</evidence>
<sequence length="396" mass="44624">MRRAERIGIRTRRLIVLLLTLVLVASPASAEELRIMTSYQADVVDPMLDAFWRSHPDIRIRVLNKNTNAAVDEVLAGNDRRFDLFWASAPEAFVVLDSAGRLADLGYGPYTDFALSAVGWAWRVPHDGPVPQEWNDLLDPTFAQGIAMSHPMRSGTMHSLLETILQDRGWQAGWAWILELGGQLNTISARSFGVLEGVESGDFDIGLTIDFLGLTHDGLAFRYGRPVILIPARIAALQGGTEPEAAKAFVDFVLSPEGQRILLRPDIRRIPVDPDIRAELLETLDPAVTAALNFSWSSYDPELAARRYWQVKQLFEAFVARDLILRRDLWRRLRALDDDAPAAERARIRRLLTWMPLTEHQARAAPADRGTLLEWSERSHTILRDAEARIRALEQQ</sequence>
<evidence type="ECO:0000313" key="3">
    <source>
        <dbReference type="EMBL" id="MBK4216770.1"/>
    </source>
</evidence>
<feature type="signal peptide" evidence="2">
    <location>
        <begin position="1"/>
        <end position="30"/>
    </location>
</feature>
<dbReference type="Proteomes" id="UP000640485">
    <property type="component" value="Unassembled WGS sequence"/>
</dbReference>
<dbReference type="AlphaFoldDB" id="A0A934SDA8"/>
<organism evidence="3 4">
    <name type="scientific">Paracoccus caeni</name>
    <dbReference type="NCBI Taxonomy" id="657651"/>
    <lineage>
        <taxon>Bacteria</taxon>
        <taxon>Pseudomonadati</taxon>
        <taxon>Pseudomonadota</taxon>
        <taxon>Alphaproteobacteria</taxon>
        <taxon>Rhodobacterales</taxon>
        <taxon>Paracoccaceae</taxon>
        <taxon>Paracoccus</taxon>
    </lineage>
</organism>
<evidence type="ECO:0000256" key="1">
    <source>
        <dbReference type="ARBA" id="ARBA00022729"/>
    </source>
</evidence>
<dbReference type="PANTHER" id="PTHR30006:SF25">
    <property type="entry name" value="PHOSPHOGLYCERATE TRANSPORT REGULATORY PROTEIN PGTC"/>
    <property type="match status" value="1"/>
</dbReference>
<dbReference type="EMBL" id="JAEPRQ010000004">
    <property type="protein sequence ID" value="MBK4216770.1"/>
    <property type="molecule type" value="Genomic_DNA"/>
</dbReference>
<evidence type="ECO:0000256" key="2">
    <source>
        <dbReference type="SAM" id="SignalP"/>
    </source>
</evidence>
<protein>
    <submittedName>
        <fullName evidence="3">ABC transporter substrate-binding protein</fullName>
    </submittedName>
</protein>
<keyword evidence="1 2" id="KW-0732">Signal</keyword>
<name>A0A934SDA8_9RHOB</name>
<reference evidence="3" key="1">
    <citation type="submission" date="2021-01" db="EMBL/GenBank/DDBJ databases">
        <title>Paracoccus amoyensis sp. nov., isolated from the surface seawater along the coast of Xiamen Island, China.</title>
        <authorList>
            <person name="Lyu L."/>
        </authorList>
    </citation>
    <scope>NUCLEOTIDE SEQUENCE</scope>
    <source>
        <strain evidence="3">MJ17</strain>
    </source>
</reference>
<accession>A0A934SDA8</accession>